<dbReference type="Proteomes" id="UP000828941">
    <property type="component" value="Chromosome 12"/>
</dbReference>
<comment type="caution">
    <text evidence="1">The sequence shown here is derived from an EMBL/GenBank/DDBJ whole genome shotgun (WGS) entry which is preliminary data.</text>
</comment>
<evidence type="ECO:0000313" key="2">
    <source>
        <dbReference type="Proteomes" id="UP000828941"/>
    </source>
</evidence>
<keyword evidence="2" id="KW-1185">Reference proteome</keyword>
<organism evidence="1 2">
    <name type="scientific">Bauhinia variegata</name>
    <name type="common">Purple orchid tree</name>
    <name type="synonym">Phanera variegata</name>
    <dbReference type="NCBI Taxonomy" id="167791"/>
    <lineage>
        <taxon>Eukaryota</taxon>
        <taxon>Viridiplantae</taxon>
        <taxon>Streptophyta</taxon>
        <taxon>Embryophyta</taxon>
        <taxon>Tracheophyta</taxon>
        <taxon>Spermatophyta</taxon>
        <taxon>Magnoliopsida</taxon>
        <taxon>eudicotyledons</taxon>
        <taxon>Gunneridae</taxon>
        <taxon>Pentapetalae</taxon>
        <taxon>rosids</taxon>
        <taxon>fabids</taxon>
        <taxon>Fabales</taxon>
        <taxon>Fabaceae</taxon>
        <taxon>Cercidoideae</taxon>
        <taxon>Cercideae</taxon>
        <taxon>Bauhiniinae</taxon>
        <taxon>Bauhinia</taxon>
    </lineage>
</organism>
<evidence type="ECO:0000313" key="1">
    <source>
        <dbReference type="EMBL" id="KAI4307870.1"/>
    </source>
</evidence>
<protein>
    <submittedName>
        <fullName evidence="1">Uncharacterized protein</fullName>
    </submittedName>
</protein>
<dbReference type="EMBL" id="CM039437">
    <property type="protein sequence ID" value="KAI4307870.1"/>
    <property type="molecule type" value="Genomic_DNA"/>
</dbReference>
<gene>
    <name evidence="1" type="ORF">L6164_031001</name>
</gene>
<proteinExistence type="predicted"/>
<name>A0ACB9LDI7_BAUVA</name>
<reference evidence="1 2" key="1">
    <citation type="journal article" date="2022" name="DNA Res.">
        <title>Chromosomal-level genome assembly of the orchid tree Bauhinia variegata (Leguminosae; Cercidoideae) supports the allotetraploid origin hypothesis of Bauhinia.</title>
        <authorList>
            <person name="Zhong Y."/>
            <person name="Chen Y."/>
            <person name="Zheng D."/>
            <person name="Pang J."/>
            <person name="Liu Y."/>
            <person name="Luo S."/>
            <person name="Meng S."/>
            <person name="Qian L."/>
            <person name="Wei D."/>
            <person name="Dai S."/>
            <person name="Zhou R."/>
        </authorList>
    </citation>
    <scope>NUCLEOTIDE SEQUENCE [LARGE SCALE GENOMIC DNA]</scope>
    <source>
        <strain evidence="1">BV-YZ2020</strain>
    </source>
</reference>
<accession>A0ACB9LDI7</accession>
<sequence length="72" mass="8787">MKRAWFCSSVRKVGTIVLRRKLFVRTLFICDGVEPQYWEDKPWQIFAYIQKWNLCCEVINFCFAFYVLVINR</sequence>